<gene>
    <name evidence="1" type="ORF">dnm_077010</name>
</gene>
<sequence>MYKKFLIRYLSARKRNPAFFSGMMLLRQRKKPGFSAAHRKKDV</sequence>
<dbReference type="AlphaFoldDB" id="A0A975BUT7"/>
<accession>A0A975BUT7</accession>
<reference evidence="1" key="1">
    <citation type="journal article" date="2021" name="Microb. Physiol.">
        <title>Proteogenomic Insights into the Physiology of Marine, Sulfate-Reducing, Filamentous Desulfonema limicola and Desulfonema magnum.</title>
        <authorList>
            <person name="Schnaars V."/>
            <person name="Wohlbrand L."/>
            <person name="Scheve S."/>
            <person name="Hinrichs C."/>
            <person name="Reinhardt R."/>
            <person name="Rabus R."/>
        </authorList>
    </citation>
    <scope>NUCLEOTIDE SEQUENCE</scope>
    <source>
        <strain evidence="1">4be13</strain>
    </source>
</reference>
<name>A0A975BUT7_9BACT</name>
<keyword evidence="2" id="KW-1185">Reference proteome</keyword>
<dbReference type="EMBL" id="CP061800">
    <property type="protein sequence ID" value="QTA91629.1"/>
    <property type="molecule type" value="Genomic_DNA"/>
</dbReference>
<evidence type="ECO:0000313" key="2">
    <source>
        <dbReference type="Proteomes" id="UP000663722"/>
    </source>
</evidence>
<proteinExistence type="predicted"/>
<organism evidence="1 2">
    <name type="scientific">Desulfonema magnum</name>
    <dbReference type="NCBI Taxonomy" id="45655"/>
    <lineage>
        <taxon>Bacteria</taxon>
        <taxon>Pseudomonadati</taxon>
        <taxon>Thermodesulfobacteriota</taxon>
        <taxon>Desulfobacteria</taxon>
        <taxon>Desulfobacterales</taxon>
        <taxon>Desulfococcaceae</taxon>
        <taxon>Desulfonema</taxon>
    </lineage>
</organism>
<protein>
    <submittedName>
        <fullName evidence="1">Uncharacterized protein</fullName>
    </submittedName>
</protein>
<dbReference type="KEGG" id="dmm:dnm_077010"/>
<dbReference type="Proteomes" id="UP000663722">
    <property type="component" value="Chromosome"/>
</dbReference>
<evidence type="ECO:0000313" key="1">
    <source>
        <dbReference type="EMBL" id="QTA91629.1"/>
    </source>
</evidence>